<organism evidence="3 4">
    <name type="scientific">Fasciola hepatica</name>
    <name type="common">Liver fluke</name>
    <dbReference type="NCBI Taxonomy" id="6192"/>
    <lineage>
        <taxon>Eukaryota</taxon>
        <taxon>Metazoa</taxon>
        <taxon>Spiralia</taxon>
        <taxon>Lophotrochozoa</taxon>
        <taxon>Platyhelminthes</taxon>
        <taxon>Trematoda</taxon>
        <taxon>Digenea</taxon>
        <taxon>Plagiorchiida</taxon>
        <taxon>Echinostomata</taxon>
        <taxon>Echinostomatoidea</taxon>
        <taxon>Fasciolidae</taxon>
        <taxon>Fasciola</taxon>
    </lineage>
</organism>
<dbReference type="InterPro" id="IPR037151">
    <property type="entry name" value="AlkB-like_sf"/>
</dbReference>
<dbReference type="PANTHER" id="PTHR21052:SF0">
    <property type="entry name" value="ALPHA-KETOGLUTARATE-DEPENDENT DIOXYGENASE ALKB HOMOLOG 7, MITOCHONDRIAL"/>
    <property type="match status" value="1"/>
</dbReference>
<comment type="cofactor">
    <cofactor evidence="1">
        <name>Fe(2+)</name>
        <dbReference type="ChEBI" id="CHEBI:29033"/>
    </cofactor>
</comment>
<dbReference type="PANTHER" id="PTHR21052">
    <property type="entry name" value="SPERMATOGENESIS ASSOCIATED 11-RELATED"/>
    <property type="match status" value="1"/>
</dbReference>
<feature type="region of interest" description="Disordered" evidence="2">
    <location>
        <begin position="93"/>
        <end position="143"/>
    </location>
</feature>
<proteinExistence type="predicted"/>
<evidence type="ECO:0000256" key="2">
    <source>
        <dbReference type="SAM" id="MobiDB-lite"/>
    </source>
</evidence>
<dbReference type="GO" id="GO:0005759">
    <property type="term" value="C:mitochondrial matrix"/>
    <property type="evidence" value="ECO:0007669"/>
    <property type="project" value="TreeGrafter"/>
</dbReference>
<dbReference type="GO" id="GO:0006974">
    <property type="term" value="P:DNA damage response"/>
    <property type="evidence" value="ECO:0007669"/>
    <property type="project" value="InterPro"/>
</dbReference>
<dbReference type="Proteomes" id="UP000230066">
    <property type="component" value="Unassembled WGS sequence"/>
</dbReference>
<evidence type="ECO:0000313" key="4">
    <source>
        <dbReference type="Proteomes" id="UP000230066"/>
    </source>
</evidence>
<evidence type="ECO:0000256" key="1">
    <source>
        <dbReference type="ARBA" id="ARBA00001954"/>
    </source>
</evidence>
<keyword evidence="4" id="KW-1185">Reference proteome</keyword>
<accession>A0A4E0QU55</accession>
<reference evidence="3" key="1">
    <citation type="submission" date="2019-03" db="EMBL/GenBank/DDBJ databases">
        <title>Improved annotation for the trematode Fasciola hepatica.</title>
        <authorList>
            <person name="Choi Y.-J."/>
            <person name="Martin J."/>
            <person name="Mitreva M."/>
        </authorList>
    </citation>
    <scope>NUCLEOTIDE SEQUENCE [LARGE SCALE GENOMIC DNA]</scope>
</reference>
<dbReference type="Gene3D" id="2.60.120.590">
    <property type="entry name" value="Alpha-ketoglutarate-dependent dioxygenase AlkB-like"/>
    <property type="match status" value="1"/>
</dbReference>
<name>A0A4E0QU55_FASHE</name>
<protein>
    <submittedName>
        <fullName evidence="3">Alpha-ketoglutarate-dependent dioxygenase alkB 7 mitochondrial</fullName>
    </submittedName>
</protein>
<keyword evidence="3" id="KW-0223">Dioxygenase</keyword>
<dbReference type="InterPro" id="IPR032870">
    <property type="entry name" value="ALKBH7-like"/>
</dbReference>
<dbReference type="GO" id="GO:0006631">
    <property type="term" value="P:fatty acid metabolic process"/>
    <property type="evidence" value="ECO:0007669"/>
    <property type="project" value="TreeGrafter"/>
</dbReference>
<evidence type="ECO:0000313" key="3">
    <source>
        <dbReference type="EMBL" id="THD18705.1"/>
    </source>
</evidence>
<gene>
    <name evidence="3" type="ORF">D915_010688</name>
</gene>
<dbReference type="EMBL" id="JXXN02009004">
    <property type="protein sequence ID" value="THD18705.1"/>
    <property type="molecule type" value="Genomic_DNA"/>
</dbReference>
<keyword evidence="3" id="KW-0560">Oxidoreductase</keyword>
<dbReference type="GO" id="GO:0051213">
    <property type="term" value="F:dioxygenase activity"/>
    <property type="evidence" value="ECO:0007669"/>
    <property type="project" value="UniProtKB-KW"/>
</dbReference>
<dbReference type="AlphaFoldDB" id="A0A4E0QU55"/>
<comment type="caution">
    <text evidence="3">The sequence shown here is derived from an EMBL/GenBank/DDBJ whole genome shotgun (WGS) entry which is preliminary data.</text>
</comment>
<sequence length="315" mass="35306">MENGVGRISTLRSLVRPVSPLSRMQKPFLPSDHPDQGIALAKRGANTLNRSRSPSPVLASAVHLARPRPSTADAYPHTLSADGETRRIIVRRPDPSMEIDPMNSGRVTHADPSSGLDFDNGPGGRGSRRPPHSYEPDGPRPLPPVVASAVDREKTCPILIHVSYTTNGRHTPLNEYDKGRFPRNAFFINTCWISSDDSLAAFVSSELVLKPDFISETEESTLVSELDTHLSKHRYEDAHWDYAITHYRETERKQWQSVNRPVINRLKQLTVDSLWSRLSDQVEDMVLPLIHVLDLSEEGEIRAHIDSVRVSLHIT</sequence>